<dbReference type="SUPFAM" id="SSF53474">
    <property type="entry name" value="alpha/beta-Hydrolases"/>
    <property type="match status" value="1"/>
</dbReference>
<proteinExistence type="predicted"/>
<sequence>MKIVFLHGLGQDEQSWKDVISYLPNSYSCKSLSLFNHLNSTDTATLDDLTKYIEVQLNQIKEPFILCGLSLGAVIALNYLVDRLQLTRQKN</sequence>
<feature type="domain" description="AB hydrolase-1" evidence="1">
    <location>
        <begin position="3"/>
        <end position="80"/>
    </location>
</feature>
<gene>
    <name evidence="2" type="ORF">EGW70_12235</name>
</gene>
<dbReference type="AlphaFoldDB" id="A0A3N3RVI9"/>
<protein>
    <submittedName>
        <fullName evidence="2">Alpha/beta fold hydrolase</fullName>
    </submittedName>
</protein>
<evidence type="ECO:0000313" key="2">
    <source>
        <dbReference type="EMBL" id="ROY47493.1"/>
    </source>
</evidence>
<evidence type="ECO:0000313" key="3">
    <source>
        <dbReference type="Proteomes" id="UP000275941"/>
    </source>
</evidence>
<organism evidence="2 3">
    <name type="scientific">Enterococcus faecalis</name>
    <name type="common">Streptococcus faecalis</name>
    <dbReference type="NCBI Taxonomy" id="1351"/>
    <lineage>
        <taxon>Bacteria</taxon>
        <taxon>Bacillati</taxon>
        <taxon>Bacillota</taxon>
        <taxon>Bacilli</taxon>
        <taxon>Lactobacillales</taxon>
        <taxon>Enterococcaceae</taxon>
        <taxon>Enterococcus</taxon>
    </lineage>
</organism>
<keyword evidence="2" id="KW-0378">Hydrolase</keyword>
<dbReference type="Pfam" id="PF12697">
    <property type="entry name" value="Abhydrolase_6"/>
    <property type="match status" value="1"/>
</dbReference>
<dbReference type="Proteomes" id="UP000275941">
    <property type="component" value="Unassembled WGS sequence"/>
</dbReference>
<reference evidence="2 3" key="1">
    <citation type="submission" date="2018-10" db="EMBL/GenBank/DDBJ databases">
        <title>Genotypes and phenotypes of Enterococci isolated from broiler chickens.</title>
        <authorList>
            <person name="Muhammad A.R."/>
            <person name="Diarra M.S."/>
        </authorList>
    </citation>
    <scope>NUCLEOTIDE SEQUENCE [LARGE SCALE GENOMIC DNA]</scope>
    <source>
        <strain evidence="2 3">P7 C A21</strain>
    </source>
</reference>
<evidence type="ECO:0000259" key="1">
    <source>
        <dbReference type="Pfam" id="PF12697"/>
    </source>
</evidence>
<dbReference type="OrthoDB" id="9775557at2"/>
<dbReference type="EMBL" id="RKOR01000040">
    <property type="protein sequence ID" value="ROY47493.1"/>
    <property type="molecule type" value="Genomic_DNA"/>
</dbReference>
<dbReference type="InterPro" id="IPR029058">
    <property type="entry name" value="AB_hydrolase_fold"/>
</dbReference>
<dbReference type="GO" id="GO:0016787">
    <property type="term" value="F:hydrolase activity"/>
    <property type="evidence" value="ECO:0007669"/>
    <property type="project" value="UniProtKB-KW"/>
</dbReference>
<name>A0A3N3RVI9_ENTFL</name>
<comment type="caution">
    <text evidence="2">The sequence shown here is derived from an EMBL/GenBank/DDBJ whole genome shotgun (WGS) entry which is preliminary data.</text>
</comment>
<dbReference type="Gene3D" id="3.40.50.1820">
    <property type="entry name" value="alpha/beta hydrolase"/>
    <property type="match status" value="1"/>
</dbReference>
<accession>A0A3N3RVI9</accession>
<dbReference type="InterPro" id="IPR000073">
    <property type="entry name" value="AB_hydrolase_1"/>
</dbReference>